<accession>A0A2S8GI32</accession>
<proteinExistence type="predicted"/>
<dbReference type="RefSeq" id="WP_105337508.1">
    <property type="nucleotide sequence ID" value="NZ_PUHZ01000021.1"/>
</dbReference>
<dbReference type="PROSITE" id="PS51296">
    <property type="entry name" value="RIESKE"/>
    <property type="match status" value="1"/>
</dbReference>
<dbReference type="InterPro" id="IPR005805">
    <property type="entry name" value="Rieske_Fe-S_prot_C"/>
</dbReference>
<comment type="caution">
    <text evidence="9">The sequence shown here is derived from an EMBL/GenBank/DDBJ whole genome shotgun (WGS) entry which is preliminary data.</text>
</comment>
<dbReference type="Proteomes" id="UP000237819">
    <property type="component" value="Unassembled WGS sequence"/>
</dbReference>
<dbReference type="PANTHER" id="PTHR10134">
    <property type="entry name" value="CYTOCHROME B-C1 COMPLEX SUBUNIT RIESKE, MITOCHONDRIAL"/>
    <property type="match status" value="1"/>
</dbReference>
<evidence type="ECO:0000313" key="9">
    <source>
        <dbReference type="EMBL" id="PQO44109.1"/>
    </source>
</evidence>
<name>A0A2S8GI32_9BACT</name>
<dbReference type="Pfam" id="PF00355">
    <property type="entry name" value="Rieske"/>
    <property type="match status" value="1"/>
</dbReference>
<evidence type="ECO:0000256" key="6">
    <source>
        <dbReference type="ARBA" id="ARBA00034078"/>
    </source>
</evidence>
<dbReference type="SUPFAM" id="SSF50022">
    <property type="entry name" value="ISP domain"/>
    <property type="match status" value="1"/>
</dbReference>
<dbReference type="CDD" id="cd03467">
    <property type="entry name" value="Rieske"/>
    <property type="match status" value="1"/>
</dbReference>
<gene>
    <name evidence="9" type="ORF">C5Y93_21475</name>
</gene>
<organism evidence="9 10">
    <name type="scientific">Blastopirellula marina</name>
    <dbReference type="NCBI Taxonomy" id="124"/>
    <lineage>
        <taxon>Bacteria</taxon>
        <taxon>Pseudomonadati</taxon>
        <taxon>Planctomycetota</taxon>
        <taxon>Planctomycetia</taxon>
        <taxon>Pirellulales</taxon>
        <taxon>Pirellulaceae</taxon>
        <taxon>Blastopirellula</taxon>
    </lineage>
</organism>
<dbReference type="Gene3D" id="2.102.10.10">
    <property type="entry name" value="Rieske [2Fe-2S] iron-sulphur domain"/>
    <property type="match status" value="1"/>
</dbReference>
<feature type="transmembrane region" description="Helical" evidence="7">
    <location>
        <begin position="20"/>
        <end position="43"/>
    </location>
</feature>
<evidence type="ECO:0000256" key="4">
    <source>
        <dbReference type="ARBA" id="ARBA00023014"/>
    </source>
</evidence>
<dbReference type="EMBL" id="PUHZ01000021">
    <property type="protein sequence ID" value="PQO44109.1"/>
    <property type="molecule type" value="Genomic_DNA"/>
</dbReference>
<sequence>MNHPSSNSNSPDQERRGLLQWSAIILGALATAAAGVPIIGFLLGPLKKRDDQWTTAGKVDEFPIGQTRLVDLQNPLHSLGDGDAGKIAIYVRRADEATFQIFAVNCTHLGCPVNWLADAGLFMCPCHGGVFYEDGAHASGPPPRGLYQYEHRLEKGDLLVKLGHLPTLQQPG</sequence>
<dbReference type="PRINTS" id="PR00162">
    <property type="entry name" value="RIESKE"/>
</dbReference>
<keyword evidence="1" id="KW-0001">2Fe-2S</keyword>
<keyword evidence="7" id="KW-0472">Membrane</keyword>
<dbReference type="InterPro" id="IPR036922">
    <property type="entry name" value="Rieske_2Fe-2S_sf"/>
</dbReference>
<evidence type="ECO:0000256" key="7">
    <source>
        <dbReference type="SAM" id="Phobius"/>
    </source>
</evidence>
<dbReference type="GO" id="GO:0046872">
    <property type="term" value="F:metal ion binding"/>
    <property type="evidence" value="ECO:0007669"/>
    <property type="project" value="UniProtKB-KW"/>
</dbReference>
<dbReference type="InterPro" id="IPR017941">
    <property type="entry name" value="Rieske_2Fe-2S"/>
</dbReference>
<dbReference type="GO" id="GO:0051537">
    <property type="term" value="F:2 iron, 2 sulfur cluster binding"/>
    <property type="evidence" value="ECO:0007669"/>
    <property type="project" value="UniProtKB-KW"/>
</dbReference>
<evidence type="ECO:0000313" key="10">
    <source>
        <dbReference type="Proteomes" id="UP000237819"/>
    </source>
</evidence>
<dbReference type="AlphaFoldDB" id="A0A2S8GI32"/>
<keyword evidence="7" id="KW-0812">Transmembrane</keyword>
<evidence type="ECO:0000256" key="5">
    <source>
        <dbReference type="ARBA" id="ARBA00023157"/>
    </source>
</evidence>
<keyword evidence="5" id="KW-1015">Disulfide bond</keyword>
<dbReference type="GO" id="GO:0016020">
    <property type="term" value="C:membrane"/>
    <property type="evidence" value="ECO:0007669"/>
    <property type="project" value="InterPro"/>
</dbReference>
<dbReference type="InterPro" id="IPR014349">
    <property type="entry name" value="Rieske_Fe-S_prot"/>
</dbReference>
<comment type="cofactor">
    <cofactor evidence="6">
        <name>[2Fe-2S] cluster</name>
        <dbReference type="ChEBI" id="CHEBI:190135"/>
    </cofactor>
</comment>
<protein>
    <submittedName>
        <fullName evidence="9">(2Fe-2S)-binding protein</fullName>
    </submittedName>
</protein>
<reference evidence="9 10" key="1">
    <citation type="submission" date="2018-02" db="EMBL/GenBank/DDBJ databases">
        <title>Comparative genomes isolates from brazilian mangrove.</title>
        <authorList>
            <person name="Araujo J.E."/>
            <person name="Taketani R.G."/>
            <person name="Silva M.C.P."/>
            <person name="Loureco M.V."/>
            <person name="Andreote F.D."/>
        </authorList>
    </citation>
    <scope>NUCLEOTIDE SEQUENCE [LARGE SCALE GENOMIC DNA]</scope>
    <source>
        <strain evidence="9 10">Nap-Phe MGV</strain>
    </source>
</reference>
<keyword evidence="4" id="KW-0411">Iron-sulfur</keyword>
<keyword evidence="3" id="KW-0408">Iron</keyword>
<evidence type="ECO:0000256" key="3">
    <source>
        <dbReference type="ARBA" id="ARBA00023004"/>
    </source>
</evidence>
<dbReference type="OrthoDB" id="9767869at2"/>
<keyword evidence="7" id="KW-1133">Transmembrane helix</keyword>
<evidence type="ECO:0000256" key="2">
    <source>
        <dbReference type="ARBA" id="ARBA00022723"/>
    </source>
</evidence>
<feature type="domain" description="Rieske" evidence="8">
    <location>
        <begin position="64"/>
        <end position="160"/>
    </location>
</feature>
<keyword evidence="2" id="KW-0479">Metal-binding</keyword>
<evidence type="ECO:0000259" key="8">
    <source>
        <dbReference type="PROSITE" id="PS51296"/>
    </source>
</evidence>
<evidence type="ECO:0000256" key="1">
    <source>
        <dbReference type="ARBA" id="ARBA00022714"/>
    </source>
</evidence>